<evidence type="ECO:0000313" key="12">
    <source>
        <dbReference type="EMBL" id="CAH0367548.1"/>
    </source>
</evidence>
<feature type="transmembrane region" description="Helical" evidence="9">
    <location>
        <begin position="236"/>
        <end position="261"/>
    </location>
</feature>
<dbReference type="GO" id="GO:0008324">
    <property type="term" value="F:monoatomic cation transmembrane transporter activity"/>
    <property type="evidence" value="ECO:0007669"/>
    <property type="project" value="InterPro"/>
</dbReference>
<keyword evidence="5" id="KW-0460">Magnesium</keyword>
<gene>
    <name evidence="11" type="ORF">PCAL00307_LOCUS18484</name>
    <name evidence="12" type="ORF">PECAL_2P05730</name>
</gene>
<accession>A0A7S4A467</accession>
<dbReference type="PANTHER" id="PTHR41394">
    <property type="entry name" value="MAGNESIUM TRANSPORTER MGTE"/>
    <property type="match status" value="1"/>
</dbReference>
<dbReference type="PANTHER" id="PTHR41394:SF5">
    <property type="entry name" value="SLC41A_MGTE INTEGRAL MEMBRANE DOMAIN-CONTAINING PROTEIN"/>
    <property type="match status" value="1"/>
</dbReference>
<evidence type="ECO:0000313" key="13">
    <source>
        <dbReference type="Proteomes" id="UP000789595"/>
    </source>
</evidence>
<comment type="subcellular location">
    <subcellularLocation>
        <location evidence="1">Membrane</location>
        <topology evidence="1">Multi-pass membrane protein</topology>
    </subcellularLocation>
</comment>
<dbReference type="InterPro" id="IPR036739">
    <property type="entry name" value="SLC41_membr_dom_sf"/>
</dbReference>
<dbReference type="AlphaFoldDB" id="A0A7S4A467"/>
<proteinExistence type="inferred from homology"/>
<keyword evidence="4 9" id="KW-0812">Transmembrane</keyword>
<dbReference type="OrthoDB" id="48232at2759"/>
<protein>
    <recommendedName>
        <fullName evidence="10">SLC41A/MgtE integral membrane domain-containing protein</fullName>
    </recommendedName>
</protein>
<feature type="coiled-coil region" evidence="8">
    <location>
        <begin position="37"/>
        <end position="64"/>
    </location>
</feature>
<keyword evidence="3" id="KW-0813">Transport</keyword>
<dbReference type="InterPro" id="IPR006667">
    <property type="entry name" value="SLC41_membr_dom"/>
</dbReference>
<keyword evidence="8" id="KW-0175">Coiled coil</keyword>
<evidence type="ECO:0000256" key="8">
    <source>
        <dbReference type="SAM" id="Coils"/>
    </source>
</evidence>
<reference evidence="11" key="1">
    <citation type="submission" date="2021-01" db="EMBL/GenBank/DDBJ databases">
        <authorList>
            <person name="Corre E."/>
            <person name="Pelletier E."/>
            <person name="Niang G."/>
            <person name="Scheremetjew M."/>
            <person name="Finn R."/>
            <person name="Kale V."/>
            <person name="Holt S."/>
            <person name="Cochrane G."/>
            <person name="Meng A."/>
            <person name="Brown T."/>
            <person name="Cohen L."/>
        </authorList>
    </citation>
    <scope>NUCLEOTIDE SEQUENCE</scope>
    <source>
        <strain evidence="11">CCMP1756</strain>
    </source>
</reference>
<feature type="transmembrane region" description="Helical" evidence="9">
    <location>
        <begin position="208"/>
        <end position="229"/>
    </location>
</feature>
<keyword evidence="13" id="KW-1185">Reference proteome</keyword>
<organism evidence="11">
    <name type="scientific">Pelagomonas calceolata</name>
    <dbReference type="NCBI Taxonomy" id="35677"/>
    <lineage>
        <taxon>Eukaryota</taxon>
        <taxon>Sar</taxon>
        <taxon>Stramenopiles</taxon>
        <taxon>Ochrophyta</taxon>
        <taxon>Pelagophyceae</taxon>
        <taxon>Pelagomonadales</taxon>
        <taxon>Pelagomonadaceae</taxon>
        <taxon>Pelagomonas</taxon>
    </lineage>
</organism>
<evidence type="ECO:0000256" key="9">
    <source>
        <dbReference type="SAM" id="Phobius"/>
    </source>
</evidence>
<dbReference type="Proteomes" id="UP000789595">
    <property type="component" value="Unassembled WGS sequence"/>
</dbReference>
<keyword evidence="6 9" id="KW-1133">Transmembrane helix</keyword>
<evidence type="ECO:0000259" key="10">
    <source>
        <dbReference type="Pfam" id="PF01769"/>
    </source>
</evidence>
<evidence type="ECO:0000313" key="11">
    <source>
        <dbReference type="EMBL" id="CAE0703037.1"/>
    </source>
</evidence>
<evidence type="ECO:0000256" key="7">
    <source>
        <dbReference type="ARBA" id="ARBA00023136"/>
    </source>
</evidence>
<dbReference type="EMBL" id="HBIW01021459">
    <property type="protein sequence ID" value="CAE0703037.1"/>
    <property type="molecule type" value="Transcribed_RNA"/>
</dbReference>
<dbReference type="SUPFAM" id="SSF161093">
    <property type="entry name" value="MgtE membrane domain-like"/>
    <property type="match status" value="1"/>
</dbReference>
<dbReference type="EMBL" id="CAKKNE010000002">
    <property type="protein sequence ID" value="CAH0367548.1"/>
    <property type="molecule type" value="Genomic_DNA"/>
</dbReference>
<feature type="domain" description="SLC41A/MgtE integral membrane" evidence="10">
    <location>
        <begin position="166"/>
        <end position="289"/>
    </location>
</feature>
<name>A0A7S4A467_9STRA</name>
<evidence type="ECO:0000256" key="1">
    <source>
        <dbReference type="ARBA" id="ARBA00004141"/>
    </source>
</evidence>
<comment type="similarity">
    <text evidence="2">Belongs to the SLC41A transporter family.</text>
</comment>
<feature type="transmembrane region" description="Helical" evidence="9">
    <location>
        <begin position="273"/>
        <end position="295"/>
    </location>
</feature>
<evidence type="ECO:0000256" key="5">
    <source>
        <dbReference type="ARBA" id="ARBA00022842"/>
    </source>
</evidence>
<reference evidence="12" key="2">
    <citation type="submission" date="2021-11" db="EMBL/GenBank/DDBJ databases">
        <authorList>
            <consortium name="Genoscope - CEA"/>
            <person name="William W."/>
        </authorList>
    </citation>
    <scope>NUCLEOTIDE SEQUENCE</scope>
</reference>
<sequence length="310" mass="31997">MRVLLLLTAAGSALRPPKMATLRQTAHGLAAKTVAREDATTSRLLALEAERRELQARLAANEERQRALALGKDVEPKPPRVLKKSSSASCEASPTVWSDECDIDYDVEDSSPALAPDESTTEFLLGAASRGSWLVGLLAAQSLSSLVLEANEVVIQKHPVIVFFLTMLVGAGGNAGNQAAVRVIRGLAVGAVVPGENGASFVLREARMALVLAAALSVVGYCRVIAFTANTSSTEALAVAASLFLIVALSIVLGAALPIFLEKINAGASNAATTIQVVMDVSGVLITCAVCGYLLDGTSPLAVLLPGVAG</sequence>
<evidence type="ECO:0000256" key="2">
    <source>
        <dbReference type="ARBA" id="ARBA00009749"/>
    </source>
</evidence>
<evidence type="ECO:0000256" key="3">
    <source>
        <dbReference type="ARBA" id="ARBA00022448"/>
    </source>
</evidence>
<evidence type="ECO:0000256" key="6">
    <source>
        <dbReference type="ARBA" id="ARBA00022989"/>
    </source>
</evidence>
<evidence type="ECO:0000256" key="4">
    <source>
        <dbReference type="ARBA" id="ARBA00022692"/>
    </source>
</evidence>
<keyword evidence="7 9" id="KW-0472">Membrane</keyword>
<dbReference type="Pfam" id="PF01769">
    <property type="entry name" value="MgtE"/>
    <property type="match status" value="1"/>
</dbReference>
<dbReference type="Gene3D" id="1.10.357.20">
    <property type="entry name" value="SLC41 divalent cation transporters, integral membrane domain"/>
    <property type="match status" value="1"/>
</dbReference>
<dbReference type="GO" id="GO:0016020">
    <property type="term" value="C:membrane"/>
    <property type="evidence" value="ECO:0007669"/>
    <property type="project" value="UniProtKB-SubCell"/>
</dbReference>